<reference evidence="2 3" key="1">
    <citation type="submission" date="2022-06" db="EMBL/GenBank/DDBJ databases">
        <title>Sequencing the genomes of 1000 actinobacteria strains.</title>
        <authorList>
            <person name="Klenk H.-P."/>
        </authorList>
    </citation>
    <scope>NUCLEOTIDE SEQUENCE [LARGE SCALE GENOMIC DNA]</scope>
    <source>
        <strain evidence="2 3">DSM 44170</strain>
    </source>
</reference>
<dbReference type="InterPro" id="IPR029068">
    <property type="entry name" value="Glyas_Bleomycin-R_OHBP_Dase"/>
</dbReference>
<proteinExistence type="predicted"/>
<dbReference type="EMBL" id="JAMZEC010000001">
    <property type="protein sequence ID" value="MCP2351968.1"/>
    <property type="molecule type" value="Genomic_DNA"/>
</dbReference>
<comment type="caution">
    <text evidence="2">The sequence shown here is derived from an EMBL/GenBank/DDBJ whole genome shotgun (WGS) entry which is preliminary data.</text>
</comment>
<organism evidence="2 3">
    <name type="scientific">Nonomuraea roseoviolacea subsp. carminata</name>
    <dbReference type="NCBI Taxonomy" id="160689"/>
    <lineage>
        <taxon>Bacteria</taxon>
        <taxon>Bacillati</taxon>
        <taxon>Actinomycetota</taxon>
        <taxon>Actinomycetes</taxon>
        <taxon>Streptosporangiales</taxon>
        <taxon>Streptosporangiaceae</taxon>
        <taxon>Nonomuraea</taxon>
    </lineage>
</organism>
<name>A0ABT1KD65_9ACTN</name>
<keyword evidence="3" id="KW-1185">Reference proteome</keyword>
<dbReference type="Pfam" id="PF22659">
    <property type="entry name" value="YycE-like_C"/>
    <property type="match status" value="1"/>
</dbReference>
<evidence type="ECO:0000313" key="3">
    <source>
        <dbReference type="Proteomes" id="UP001320766"/>
    </source>
</evidence>
<evidence type="ECO:0000313" key="2">
    <source>
        <dbReference type="EMBL" id="MCP2351968.1"/>
    </source>
</evidence>
<gene>
    <name evidence="2" type="ORF">HD595_008090</name>
</gene>
<accession>A0ABT1KD65</accession>
<feature type="domain" description="YycE-like C-terminal" evidence="1">
    <location>
        <begin position="10"/>
        <end position="37"/>
    </location>
</feature>
<dbReference type="Gene3D" id="3.10.180.10">
    <property type="entry name" value="2,3-Dihydroxybiphenyl 1,2-Dioxygenase, domain 1"/>
    <property type="match status" value="1"/>
</dbReference>
<evidence type="ECO:0000259" key="1">
    <source>
        <dbReference type="Pfam" id="PF22659"/>
    </source>
</evidence>
<protein>
    <recommendedName>
        <fullName evidence="1">YycE-like C-terminal domain-containing protein</fullName>
    </recommendedName>
</protein>
<sequence>MGVVARRLATDPVTPANPYWAAHATTFEDPDGFRVVLVPERWEPGEVARDHRDDRG</sequence>
<dbReference type="InterPro" id="IPR058997">
    <property type="entry name" value="YycE-like_C"/>
</dbReference>
<dbReference type="Proteomes" id="UP001320766">
    <property type="component" value="Unassembled WGS sequence"/>
</dbReference>
<dbReference type="RefSeq" id="WP_253778798.1">
    <property type="nucleotide sequence ID" value="NZ_BAAAVE010000011.1"/>
</dbReference>